<feature type="non-terminal residue" evidence="1">
    <location>
        <position position="1"/>
    </location>
</feature>
<accession>A0A3P7KNG4</accession>
<gene>
    <name evidence="1" type="ORF">NOO_LOCUS13204</name>
</gene>
<dbReference type="AlphaFoldDB" id="A0A3P7KNG4"/>
<dbReference type="EMBL" id="UYRW01014032">
    <property type="protein sequence ID" value="VDN00637.1"/>
    <property type="molecule type" value="Genomic_DNA"/>
</dbReference>
<reference evidence="1 2" key="1">
    <citation type="submission" date="2018-08" db="EMBL/GenBank/DDBJ databases">
        <authorList>
            <person name="Laetsch R D."/>
            <person name="Stevens L."/>
            <person name="Kumar S."/>
            <person name="Blaxter L. M."/>
        </authorList>
    </citation>
    <scope>NUCLEOTIDE SEQUENCE [LARGE SCALE GENOMIC DNA]</scope>
</reference>
<dbReference type="Proteomes" id="UP000271087">
    <property type="component" value="Unassembled WGS sequence"/>
</dbReference>
<protein>
    <submittedName>
        <fullName evidence="1">Uncharacterized protein</fullName>
    </submittedName>
</protein>
<keyword evidence="2" id="KW-1185">Reference proteome</keyword>
<proteinExistence type="predicted"/>
<evidence type="ECO:0000313" key="2">
    <source>
        <dbReference type="Proteomes" id="UP000271087"/>
    </source>
</evidence>
<feature type="non-terminal residue" evidence="1">
    <location>
        <position position="24"/>
    </location>
</feature>
<evidence type="ECO:0000313" key="1">
    <source>
        <dbReference type="EMBL" id="VDN00637.1"/>
    </source>
</evidence>
<name>A0A3P7KNG4_ONCOC</name>
<organism evidence="1 2">
    <name type="scientific">Onchocerca ochengi</name>
    <name type="common">Filarial nematode worm</name>
    <dbReference type="NCBI Taxonomy" id="42157"/>
    <lineage>
        <taxon>Eukaryota</taxon>
        <taxon>Metazoa</taxon>
        <taxon>Ecdysozoa</taxon>
        <taxon>Nematoda</taxon>
        <taxon>Chromadorea</taxon>
        <taxon>Rhabditida</taxon>
        <taxon>Spirurina</taxon>
        <taxon>Spiruromorpha</taxon>
        <taxon>Filarioidea</taxon>
        <taxon>Onchocercidae</taxon>
        <taxon>Onchocerca</taxon>
    </lineage>
</organism>
<sequence>IQLDFIKKLGNNSIKNNNNENSFL</sequence>